<comment type="caution">
    <text evidence="5">The sequence shown here is derived from an EMBL/GenBank/DDBJ whole genome shotgun (WGS) entry which is preliminary data.</text>
</comment>
<evidence type="ECO:0000259" key="4">
    <source>
        <dbReference type="Pfam" id="PF25390"/>
    </source>
</evidence>
<dbReference type="InterPro" id="IPR000408">
    <property type="entry name" value="Reg_chr_condens"/>
</dbReference>
<dbReference type="PANTHER" id="PTHR45982">
    <property type="entry name" value="REGULATOR OF CHROMOSOME CONDENSATION"/>
    <property type="match status" value="1"/>
</dbReference>
<dbReference type="Gene3D" id="2.130.10.30">
    <property type="entry name" value="Regulator of chromosome condensation 1/beta-lactamase-inhibitor protein II"/>
    <property type="match status" value="2"/>
</dbReference>
<reference evidence="5" key="2">
    <citation type="submission" date="2023-06" db="EMBL/GenBank/DDBJ databases">
        <authorList>
            <consortium name="Lawrence Berkeley National Laboratory"/>
            <person name="Mondo S.J."/>
            <person name="Hensen N."/>
            <person name="Bonometti L."/>
            <person name="Westerberg I."/>
            <person name="Brannstrom I.O."/>
            <person name="Guillou S."/>
            <person name="Cros-Aarteil S."/>
            <person name="Calhoun S."/>
            <person name="Haridas S."/>
            <person name="Kuo A."/>
            <person name="Pangilinan J."/>
            <person name="Riley R."/>
            <person name="Labutti K."/>
            <person name="Andreopoulos B."/>
            <person name="Lipzen A."/>
            <person name="Chen C."/>
            <person name="Yanf M."/>
            <person name="Daum C."/>
            <person name="Ng V."/>
            <person name="Clum A."/>
            <person name="Steindorff A."/>
            <person name="Ohm R."/>
            <person name="Martin F."/>
            <person name="Silar P."/>
            <person name="Natvig D."/>
            <person name="Lalanne C."/>
            <person name="Gautier V."/>
            <person name="Ament-Velasquez S.L."/>
            <person name="Kruys A."/>
            <person name="Hutchinson M.I."/>
            <person name="Powell A.J."/>
            <person name="Barry K."/>
            <person name="Miller A.N."/>
            <person name="Grigoriev I.V."/>
            <person name="Debuchy R."/>
            <person name="Gladieux P."/>
            <person name="Thoren M.H."/>
            <person name="Johannesson H."/>
        </authorList>
    </citation>
    <scope>NUCLEOTIDE SEQUENCE</scope>
    <source>
        <strain evidence="5">CBS 626.80</strain>
    </source>
</reference>
<sequence length="404" mass="42479">MPSSLSPSSDGTLLRKQQVNNTAPRSARHSINHFTMLLLFALGSNGSGQLGIGHKEDVSVPKDAHFDADLPVTTSIAKIAAGGNHTIILTTTGNVYWSGDPNTGACGKFTQTQISQPPRFYPVDFLSVSSPQDPFGVGHVAATWEVSIFTRLDAQGRNTRIYSCGTGQKGELGLGNFIFRTATPSLIPDFPPPDTEIVDLAACMGHVVAVLSNGDVWGWGNGRKGQIGAPEDIVHSPRKIEGLSFKVAKAVCGKEFTCFLGSPGSGNIMVLGSDKWGIKAKVPGQVAGWREVGASWGNLFILKADGSLLSWGRNDHGQLAPDNLCQVKHIAVGSEHVLALSEEGDVTAWGWGEHGNCGPLSTSDATKGQQNVIASSKFIPPGAKIATIGAGCATSWVAIQMPST</sequence>
<evidence type="ECO:0000256" key="2">
    <source>
        <dbReference type="ARBA" id="ARBA00022737"/>
    </source>
</evidence>
<dbReference type="Proteomes" id="UP001303222">
    <property type="component" value="Unassembled WGS sequence"/>
</dbReference>
<dbReference type="PANTHER" id="PTHR45982:SF5">
    <property type="entry name" value="RCC DOMAIN-CONTAINING PROTEIN ATS1"/>
    <property type="match status" value="1"/>
</dbReference>
<evidence type="ECO:0000256" key="3">
    <source>
        <dbReference type="PROSITE-ProRule" id="PRU00235"/>
    </source>
</evidence>
<feature type="repeat" description="RCC1" evidence="3">
    <location>
        <begin position="37"/>
        <end position="92"/>
    </location>
</feature>
<dbReference type="InterPro" id="IPR009091">
    <property type="entry name" value="RCC1/BLIP-II"/>
</dbReference>
<organism evidence="5 6">
    <name type="scientific">Pseudoneurospora amorphoporcata</name>
    <dbReference type="NCBI Taxonomy" id="241081"/>
    <lineage>
        <taxon>Eukaryota</taxon>
        <taxon>Fungi</taxon>
        <taxon>Dikarya</taxon>
        <taxon>Ascomycota</taxon>
        <taxon>Pezizomycotina</taxon>
        <taxon>Sordariomycetes</taxon>
        <taxon>Sordariomycetidae</taxon>
        <taxon>Sordariales</taxon>
        <taxon>Sordariaceae</taxon>
        <taxon>Pseudoneurospora</taxon>
    </lineage>
</organism>
<gene>
    <name evidence="5" type="ORF">QBC32DRAFT_343371</name>
</gene>
<reference evidence="5" key="1">
    <citation type="journal article" date="2023" name="Mol. Phylogenet. Evol.">
        <title>Genome-scale phylogeny and comparative genomics of the fungal order Sordariales.</title>
        <authorList>
            <person name="Hensen N."/>
            <person name="Bonometti L."/>
            <person name="Westerberg I."/>
            <person name="Brannstrom I.O."/>
            <person name="Guillou S."/>
            <person name="Cros-Aarteil S."/>
            <person name="Calhoun S."/>
            <person name="Haridas S."/>
            <person name="Kuo A."/>
            <person name="Mondo S."/>
            <person name="Pangilinan J."/>
            <person name="Riley R."/>
            <person name="LaButti K."/>
            <person name="Andreopoulos B."/>
            <person name="Lipzen A."/>
            <person name="Chen C."/>
            <person name="Yan M."/>
            <person name="Daum C."/>
            <person name="Ng V."/>
            <person name="Clum A."/>
            <person name="Steindorff A."/>
            <person name="Ohm R.A."/>
            <person name="Martin F."/>
            <person name="Silar P."/>
            <person name="Natvig D.O."/>
            <person name="Lalanne C."/>
            <person name="Gautier V."/>
            <person name="Ament-Velasquez S.L."/>
            <person name="Kruys A."/>
            <person name="Hutchinson M.I."/>
            <person name="Powell A.J."/>
            <person name="Barry K."/>
            <person name="Miller A.N."/>
            <person name="Grigoriev I.V."/>
            <person name="Debuchy R."/>
            <person name="Gladieux P."/>
            <person name="Hiltunen Thoren M."/>
            <person name="Johannesson H."/>
        </authorList>
    </citation>
    <scope>NUCLEOTIDE SEQUENCE</scope>
    <source>
        <strain evidence="5">CBS 626.80</strain>
    </source>
</reference>
<dbReference type="SUPFAM" id="SSF50985">
    <property type="entry name" value="RCC1/BLIP-II"/>
    <property type="match status" value="1"/>
</dbReference>
<name>A0AAN6NV96_9PEZI</name>
<accession>A0AAN6NV96</accession>
<dbReference type="AlphaFoldDB" id="A0AAN6NV96"/>
<evidence type="ECO:0000313" key="5">
    <source>
        <dbReference type="EMBL" id="KAK3951704.1"/>
    </source>
</evidence>
<dbReference type="PROSITE" id="PS50012">
    <property type="entry name" value="RCC1_3"/>
    <property type="match status" value="4"/>
</dbReference>
<keyword evidence="2" id="KW-0677">Repeat</keyword>
<evidence type="ECO:0000313" key="6">
    <source>
        <dbReference type="Proteomes" id="UP001303222"/>
    </source>
</evidence>
<feature type="repeat" description="RCC1" evidence="3">
    <location>
        <begin position="214"/>
        <end position="263"/>
    </location>
</feature>
<protein>
    <submittedName>
        <fullName evidence="5">Regulator of chromosome condensation 1/beta-lactamase-inhibitor protein II</fullName>
    </submittedName>
</protein>
<dbReference type="PRINTS" id="PR00633">
    <property type="entry name" value="RCCNDNSATION"/>
</dbReference>
<feature type="repeat" description="RCC1" evidence="3">
    <location>
        <begin position="159"/>
        <end position="213"/>
    </location>
</feature>
<dbReference type="Pfam" id="PF25390">
    <property type="entry name" value="WD40_RLD"/>
    <property type="match status" value="1"/>
</dbReference>
<dbReference type="EMBL" id="MU859141">
    <property type="protein sequence ID" value="KAK3951704.1"/>
    <property type="molecule type" value="Genomic_DNA"/>
</dbReference>
<proteinExistence type="predicted"/>
<feature type="repeat" description="RCC1" evidence="3">
    <location>
        <begin position="306"/>
        <end position="343"/>
    </location>
</feature>
<evidence type="ECO:0000256" key="1">
    <source>
        <dbReference type="ARBA" id="ARBA00022658"/>
    </source>
</evidence>
<keyword evidence="6" id="KW-1185">Reference proteome</keyword>
<dbReference type="InterPro" id="IPR051553">
    <property type="entry name" value="Ran_GTPase-activating"/>
</dbReference>
<dbReference type="InterPro" id="IPR058923">
    <property type="entry name" value="RCC1-like_dom"/>
</dbReference>
<feature type="domain" description="RCC1-like" evidence="4">
    <location>
        <begin position="39"/>
        <end position="395"/>
    </location>
</feature>
<keyword evidence="1" id="KW-0344">Guanine-nucleotide releasing factor</keyword>